<keyword evidence="4" id="KW-1185">Reference proteome</keyword>
<keyword evidence="1" id="KW-0472">Membrane</keyword>
<evidence type="ECO:0000256" key="1">
    <source>
        <dbReference type="SAM" id="Phobius"/>
    </source>
</evidence>
<comment type="caution">
    <text evidence="2">The sequence shown here is derived from an EMBL/GenBank/DDBJ whole genome shotgun (WGS) entry which is preliminary data.</text>
</comment>
<dbReference type="Proteomes" id="UP000634647">
    <property type="component" value="Unassembled WGS sequence"/>
</dbReference>
<dbReference type="EMBL" id="FNOB01000012">
    <property type="protein sequence ID" value="SDX23713.1"/>
    <property type="molecule type" value="Genomic_DNA"/>
</dbReference>
<reference evidence="2" key="3">
    <citation type="submission" date="2023-06" db="EMBL/GenBank/DDBJ databases">
        <authorList>
            <person name="Sun Q."/>
            <person name="Zhou Y."/>
        </authorList>
    </citation>
    <scope>NUCLEOTIDE SEQUENCE</scope>
    <source>
        <strain evidence="2">CGMCC 1.10859</strain>
    </source>
</reference>
<organism evidence="2 5">
    <name type="scientific">Allgaiera indica</name>
    <dbReference type="NCBI Taxonomy" id="765699"/>
    <lineage>
        <taxon>Bacteria</taxon>
        <taxon>Pseudomonadati</taxon>
        <taxon>Pseudomonadota</taxon>
        <taxon>Alphaproteobacteria</taxon>
        <taxon>Rhodobacterales</taxon>
        <taxon>Paracoccaceae</taxon>
        <taxon>Allgaiera</taxon>
    </lineage>
</organism>
<proteinExistence type="predicted"/>
<dbReference type="AlphaFoldDB" id="A0AAN4ZZZ9"/>
<reference evidence="3 4" key="2">
    <citation type="submission" date="2016-10" db="EMBL/GenBank/DDBJ databases">
        <authorList>
            <person name="Varghese N."/>
            <person name="Submissions S."/>
        </authorList>
    </citation>
    <scope>NUCLEOTIDE SEQUENCE [LARGE SCALE GENOMIC DNA]</scope>
    <source>
        <strain evidence="3 4">DSM 24802</strain>
    </source>
</reference>
<reference evidence="2" key="1">
    <citation type="journal article" date="2014" name="Int. J. Syst. Evol. Microbiol.">
        <title>Complete genome sequence of Corynebacterium casei LMG S-19264T (=DSM 44701T), isolated from a smear-ripened cheese.</title>
        <authorList>
            <consortium name="US DOE Joint Genome Institute (JGI-PGF)"/>
            <person name="Walter F."/>
            <person name="Albersmeier A."/>
            <person name="Kalinowski J."/>
            <person name="Ruckert C."/>
        </authorList>
    </citation>
    <scope>NUCLEOTIDE SEQUENCE</scope>
    <source>
        <strain evidence="2">CGMCC 1.10859</strain>
    </source>
</reference>
<evidence type="ECO:0000313" key="2">
    <source>
        <dbReference type="EMBL" id="GHE03343.1"/>
    </source>
</evidence>
<protein>
    <submittedName>
        <fullName evidence="2">Uncharacterized protein</fullName>
    </submittedName>
</protein>
<keyword evidence="1" id="KW-1133">Transmembrane helix</keyword>
<feature type="transmembrane region" description="Helical" evidence="1">
    <location>
        <begin position="32"/>
        <end position="50"/>
    </location>
</feature>
<dbReference type="EMBL" id="BNAB01000012">
    <property type="protein sequence ID" value="GHE03343.1"/>
    <property type="molecule type" value="Genomic_DNA"/>
</dbReference>
<name>A0AAN4ZZZ9_9RHOB</name>
<keyword evidence="1" id="KW-0812">Transmembrane</keyword>
<gene>
    <name evidence="2" type="ORF">GCM10008024_26220</name>
    <name evidence="3" type="ORF">SAMN05444006_11261</name>
</gene>
<evidence type="ECO:0000313" key="4">
    <source>
        <dbReference type="Proteomes" id="UP000199541"/>
    </source>
</evidence>
<sequence>MNTDLIFVAGLTVGALAILSFLSALTDGRRPYVAVLALLIGAGMVALAALKSPGVYSVATTPDAVYRVIAAAADIGS</sequence>
<evidence type="ECO:0000313" key="5">
    <source>
        <dbReference type="Proteomes" id="UP000634647"/>
    </source>
</evidence>
<evidence type="ECO:0000313" key="3">
    <source>
        <dbReference type="EMBL" id="SDX23713.1"/>
    </source>
</evidence>
<dbReference type="Proteomes" id="UP000199541">
    <property type="component" value="Unassembled WGS sequence"/>
</dbReference>
<feature type="transmembrane region" description="Helical" evidence="1">
    <location>
        <begin position="6"/>
        <end position="25"/>
    </location>
</feature>
<dbReference type="RefSeq" id="WP_035846379.1">
    <property type="nucleotide sequence ID" value="NZ_BNAB01000012.1"/>
</dbReference>
<accession>A0AAN4ZZZ9</accession>